<evidence type="ECO:0000256" key="2">
    <source>
        <dbReference type="SAM" id="MobiDB-lite"/>
    </source>
</evidence>
<dbReference type="Proteomes" id="UP000182589">
    <property type="component" value="Unassembled WGS sequence"/>
</dbReference>
<dbReference type="PANTHER" id="PTHR35146:SF1">
    <property type="entry name" value="UPF0178 PROTEIN YAII"/>
    <property type="match status" value="1"/>
</dbReference>
<organism evidence="3 4">
    <name type="scientific">Alicyclobacillus hesperidum</name>
    <dbReference type="NCBI Taxonomy" id="89784"/>
    <lineage>
        <taxon>Bacteria</taxon>
        <taxon>Bacillati</taxon>
        <taxon>Bacillota</taxon>
        <taxon>Bacilli</taxon>
        <taxon>Bacillales</taxon>
        <taxon>Alicyclobacillaceae</taxon>
        <taxon>Alicyclobacillus</taxon>
    </lineage>
</organism>
<feature type="region of interest" description="Disordered" evidence="2">
    <location>
        <begin position="123"/>
        <end position="143"/>
    </location>
</feature>
<dbReference type="PANTHER" id="PTHR35146">
    <property type="entry name" value="UPF0178 PROTEIN YAII"/>
    <property type="match status" value="1"/>
</dbReference>
<dbReference type="AlphaFoldDB" id="A0A1H2S2C4"/>
<protein>
    <submittedName>
        <fullName evidence="3">Uncharacterized protein</fullName>
    </submittedName>
</protein>
<accession>A0A1H2S2C4</accession>
<dbReference type="Pfam" id="PF02639">
    <property type="entry name" value="DUF188"/>
    <property type="match status" value="1"/>
</dbReference>
<dbReference type="STRING" id="89784.SAMN04489725_103216"/>
<sequence>MNLKIIVAIWIDADATPRSAIAIARELAASYGAMVTTVSSINHLRDEPNHITVDADPQAADMTIVNHINPNVPTVVVTQDYGLAALVLARGAAALSPNGLIFDAENIDRLLANRAISARMRRMPRSMRSKLRGPKARSAEDDARFRESLTHILKKLTDRHT</sequence>
<feature type="compositionally biased region" description="Basic residues" evidence="2">
    <location>
        <begin position="123"/>
        <end position="135"/>
    </location>
</feature>
<evidence type="ECO:0000313" key="3">
    <source>
        <dbReference type="EMBL" id="SDW25109.1"/>
    </source>
</evidence>
<dbReference type="EMBL" id="FNOJ01000003">
    <property type="protein sequence ID" value="SDW25109.1"/>
    <property type="molecule type" value="Genomic_DNA"/>
</dbReference>
<keyword evidence="4" id="KW-1185">Reference proteome</keyword>
<dbReference type="RefSeq" id="WP_074691986.1">
    <property type="nucleotide sequence ID" value="NZ_FNOJ01000003.1"/>
</dbReference>
<evidence type="ECO:0000256" key="1">
    <source>
        <dbReference type="ARBA" id="ARBA00008522"/>
    </source>
</evidence>
<dbReference type="InterPro" id="IPR003791">
    <property type="entry name" value="UPF0178"/>
</dbReference>
<reference evidence="4" key="1">
    <citation type="submission" date="2016-10" db="EMBL/GenBank/DDBJ databases">
        <authorList>
            <person name="Varghese N."/>
        </authorList>
    </citation>
    <scope>NUCLEOTIDE SEQUENCE [LARGE SCALE GENOMIC DNA]</scope>
    <source>
        <strain evidence="4">DSM 12489</strain>
    </source>
</reference>
<evidence type="ECO:0000313" key="4">
    <source>
        <dbReference type="Proteomes" id="UP000182589"/>
    </source>
</evidence>
<proteinExistence type="inferred from homology"/>
<comment type="similarity">
    <text evidence="1">Belongs to the UPF0178 family.</text>
</comment>
<name>A0A1H2S2C4_9BACL</name>
<gene>
    <name evidence="3" type="ORF">SAMN04489725_103216</name>
</gene>